<dbReference type="Pfam" id="PF01022">
    <property type="entry name" value="HTH_5"/>
    <property type="match status" value="1"/>
</dbReference>
<evidence type="ECO:0000313" key="3">
    <source>
        <dbReference type="Proteomes" id="UP000601027"/>
    </source>
</evidence>
<protein>
    <submittedName>
        <fullName evidence="2">Helix-turn-helix transcriptional regulator</fullName>
    </submittedName>
</protein>
<dbReference type="Proteomes" id="UP000601027">
    <property type="component" value="Unassembled WGS sequence"/>
</dbReference>
<name>A0ABS1XN53_9ACTN</name>
<organism evidence="2 3">
    <name type="scientific">Micromonospora parastrephiae</name>
    <dbReference type="NCBI Taxonomy" id="2806101"/>
    <lineage>
        <taxon>Bacteria</taxon>
        <taxon>Bacillati</taxon>
        <taxon>Actinomycetota</taxon>
        <taxon>Actinomycetes</taxon>
        <taxon>Micromonosporales</taxon>
        <taxon>Micromonosporaceae</taxon>
        <taxon>Micromonospora</taxon>
    </lineage>
</organism>
<dbReference type="InterPro" id="IPR036390">
    <property type="entry name" value="WH_DNA-bd_sf"/>
</dbReference>
<proteinExistence type="predicted"/>
<evidence type="ECO:0000259" key="1">
    <source>
        <dbReference type="SMART" id="SM00418"/>
    </source>
</evidence>
<dbReference type="SUPFAM" id="SSF46785">
    <property type="entry name" value="Winged helix' DNA-binding domain"/>
    <property type="match status" value="1"/>
</dbReference>
<evidence type="ECO:0000313" key="2">
    <source>
        <dbReference type="EMBL" id="MBM0230702.1"/>
    </source>
</evidence>
<dbReference type="CDD" id="cd00090">
    <property type="entry name" value="HTH_ARSR"/>
    <property type="match status" value="1"/>
</dbReference>
<accession>A0ABS1XN53</accession>
<gene>
    <name evidence="2" type="ORF">JNW91_01685</name>
</gene>
<keyword evidence="3" id="KW-1185">Reference proteome</keyword>
<dbReference type="RefSeq" id="WP_203173189.1">
    <property type="nucleotide sequence ID" value="NZ_JAEVHM010000003.1"/>
</dbReference>
<dbReference type="SMART" id="SM00418">
    <property type="entry name" value="HTH_ARSR"/>
    <property type="match status" value="1"/>
</dbReference>
<feature type="domain" description="HTH arsR-type" evidence="1">
    <location>
        <begin position="261"/>
        <end position="336"/>
    </location>
</feature>
<dbReference type="InterPro" id="IPR011991">
    <property type="entry name" value="ArsR-like_HTH"/>
</dbReference>
<dbReference type="InterPro" id="IPR036388">
    <property type="entry name" value="WH-like_DNA-bd_sf"/>
</dbReference>
<dbReference type="Gene3D" id="1.10.10.10">
    <property type="entry name" value="Winged helix-like DNA-binding domain superfamily/Winged helix DNA-binding domain"/>
    <property type="match status" value="1"/>
</dbReference>
<dbReference type="EMBL" id="JAEVHM010000003">
    <property type="protein sequence ID" value="MBM0230702.1"/>
    <property type="molecule type" value="Genomic_DNA"/>
</dbReference>
<reference evidence="2 3" key="1">
    <citation type="submission" date="2021-01" db="EMBL/GenBank/DDBJ databases">
        <title>Draft genome sequence of Micromonospora sp. strain STR1_7.</title>
        <authorList>
            <person name="Karlyshev A."/>
            <person name="Jawad R."/>
        </authorList>
    </citation>
    <scope>NUCLEOTIDE SEQUENCE [LARGE SCALE GENOMIC DNA]</scope>
    <source>
        <strain evidence="2 3">STR1-7</strain>
    </source>
</reference>
<sequence>MPYDVWTEATADNQVRVEMDDAALGRTRIAISPLWELAASLVSLRRGPHYMRWPFSDWARAAWQHFPTDLAELYAVTAPQLPGFVAPIPDGSGNALLDELARSAATAPDEVRAEIVRLFPGEVPAPLVRFAADPAGSLRWYTEEVSRFWDHALAPRWAAIRSVLDEELLLRSRMLATRGGASLLADLHGTFRWNPPLLEVPGVRGAALVRDACPVLVPMVFARGLMMSATDSHGRIAMPFQARGASVLSDSPDLTRRLREDSLTMLIGGGRASIMRAVVVPSTTSVLSRRLALAKSTVSEHLKTLHACGLVLRRRVGGQVLYELDQAGRSLLDLLGPY</sequence>
<comment type="caution">
    <text evidence="2">The sequence shown here is derived from an EMBL/GenBank/DDBJ whole genome shotgun (WGS) entry which is preliminary data.</text>
</comment>
<dbReference type="InterPro" id="IPR001845">
    <property type="entry name" value="HTH_ArsR_DNA-bd_dom"/>
</dbReference>